<dbReference type="AlphaFoldDB" id="A0A846GZ56"/>
<dbReference type="RefSeq" id="WP_039753064.1">
    <property type="nucleotide sequence ID" value="NZ_JTCM02000001.1"/>
</dbReference>
<keyword evidence="4 7" id="KW-0812">Transmembrane</keyword>
<dbReference type="PANTHER" id="PTHR30353">
    <property type="entry name" value="INNER MEMBRANE PROTEIN DEDA-RELATED"/>
    <property type="match status" value="1"/>
</dbReference>
<evidence type="ECO:0000313" key="9">
    <source>
        <dbReference type="EMBL" id="NEU71052.1"/>
    </source>
</evidence>
<comment type="subcellular location">
    <subcellularLocation>
        <location evidence="1 7">Cell membrane</location>
        <topology evidence="1 7">Multi-pass membrane protein</topology>
    </subcellularLocation>
</comment>
<sequence length="203" mass="22840">MHFDLPQIVKSLGYFGVWAIIFAESGLLIGFFLPGDSLLFTAGFVAYTKPELLNIWVLIFGAFVCAVFGDNVGYATGHRFGRRLFQKEDSWLFHKKHLEKTQSFYEKHGKKTLVLARFVPIVRTFAPIIAGIGAMHYKTFMSYNLIGGLLWTFGITLLGYFLGKSLPAEQVDKYLLPIIGLIIVVSLIPSVIHIIQENRGSKH</sequence>
<evidence type="ECO:0000256" key="5">
    <source>
        <dbReference type="ARBA" id="ARBA00022989"/>
    </source>
</evidence>
<dbReference type="EMBL" id="JTCM02000001">
    <property type="protein sequence ID" value="NEU71052.1"/>
    <property type="molecule type" value="Genomic_DNA"/>
</dbReference>
<evidence type="ECO:0000313" key="10">
    <source>
        <dbReference type="Proteomes" id="UP000031549"/>
    </source>
</evidence>
<keyword evidence="6 7" id="KW-0472">Membrane</keyword>
<evidence type="ECO:0000256" key="4">
    <source>
        <dbReference type="ARBA" id="ARBA00022692"/>
    </source>
</evidence>
<keyword evidence="5 7" id="KW-1133">Transmembrane helix</keyword>
<dbReference type="InterPro" id="IPR032818">
    <property type="entry name" value="DedA-like"/>
</dbReference>
<evidence type="ECO:0000256" key="7">
    <source>
        <dbReference type="RuleBase" id="RU367016"/>
    </source>
</evidence>
<keyword evidence="3 7" id="KW-1003">Cell membrane</keyword>
<feature type="transmembrane region" description="Helical" evidence="7">
    <location>
        <begin position="12"/>
        <end position="33"/>
    </location>
</feature>
<feature type="transmembrane region" description="Helical" evidence="7">
    <location>
        <begin position="143"/>
        <end position="162"/>
    </location>
</feature>
<evidence type="ECO:0000259" key="8">
    <source>
        <dbReference type="Pfam" id="PF09335"/>
    </source>
</evidence>
<feature type="transmembrane region" description="Helical" evidence="7">
    <location>
        <begin position="174"/>
        <end position="195"/>
    </location>
</feature>
<evidence type="ECO:0000256" key="1">
    <source>
        <dbReference type="ARBA" id="ARBA00004651"/>
    </source>
</evidence>
<keyword evidence="10" id="KW-1185">Reference proteome</keyword>
<proteinExistence type="inferred from homology"/>
<gene>
    <name evidence="9" type="ORF">PI95_000290</name>
</gene>
<accession>A0A846GZ56</accession>
<feature type="transmembrane region" description="Helical" evidence="7">
    <location>
        <begin position="114"/>
        <end position="137"/>
    </location>
</feature>
<protein>
    <submittedName>
        <fullName evidence="9">DedA family protein</fullName>
    </submittedName>
</protein>
<evidence type="ECO:0000256" key="3">
    <source>
        <dbReference type="ARBA" id="ARBA00022475"/>
    </source>
</evidence>
<comment type="caution">
    <text evidence="9">The sequence shown here is derived from an EMBL/GenBank/DDBJ whole genome shotgun (WGS) entry which is preliminary data.</text>
</comment>
<dbReference type="PANTHER" id="PTHR30353:SF0">
    <property type="entry name" value="TRANSMEMBRANE PROTEIN"/>
    <property type="match status" value="1"/>
</dbReference>
<evidence type="ECO:0000256" key="6">
    <source>
        <dbReference type="ARBA" id="ARBA00023136"/>
    </source>
</evidence>
<feature type="transmembrane region" description="Helical" evidence="7">
    <location>
        <begin position="53"/>
        <end position="74"/>
    </location>
</feature>
<dbReference type="InterPro" id="IPR032816">
    <property type="entry name" value="VTT_dom"/>
</dbReference>
<feature type="domain" description="VTT" evidence="8">
    <location>
        <begin position="33"/>
        <end position="160"/>
    </location>
</feature>
<organism evidence="9 10">
    <name type="scientific">Hassallia byssoidea VB512170</name>
    <dbReference type="NCBI Taxonomy" id="1304833"/>
    <lineage>
        <taxon>Bacteria</taxon>
        <taxon>Bacillati</taxon>
        <taxon>Cyanobacteriota</taxon>
        <taxon>Cyanophyceae</taxon>
        <taxon>Nostocales</taxon>
        <taxon>Tolypothrichaceae</taxon>
        <taxon>Hassallia</taxon>
    </lineage>
</organism>
<comment type="similarity">
    <text evidence="2 7">Belongs to the DedA family.</text>
</comment>
<dbReference type="Proteomes" id="UP000031549">
    <property type="component" value="Unassembled WGS sequence"/>
</dbReference>
<dbReference type="GO" id="GO:0005886">
    <property type="term" value="C:plasma membrane"/>
    <property type="evidence" value="ECO:0007669"/>
    <property type="project" value="UniProtKB-SubCell"/>
</dbReference>
<dbReference type="Pfam" id="PF09335">
    <property type="entry name" value="VTT_dom"/>
    <property type="match status" value="1"/>
</dbReference>
<name>A0A846GZ56_9CYAN</name>
<reference evidence="9 10" key="1">
    <citation type="journal article" date="2015" name="Genome Announc.">
        <title>Draft Genome Sequence of Cyanobacterium Hassallia byssoidea Strain VB512170, Isolated from Monuments in India.</title>
        <authorList>
            <person name="Singh D."/>
            <person name="Chandrababunaidu M.M."/>
            <person name="Panda A."/>
            <person name="Sen D."/>
            <person name="Bhattacharyya S."/>
            <person name="Adhikary S.P."/>
            <person name="Tripathy S."/>
        </authorList>
    </citation>
    <scope>NUCLEOTIDE SEQUENCE [LARGE SCALE GENOMIC DNA]</scope>
    <source>
        <strain evidence="9 10">VB512170</strain>
    </source>
</reference>
<evidence type="ECO:0000256" key="2">
    <source>
        <dbReference type="ARBA" id="ARBA00010792"/>
    </source>
</evidence>